<dbReference type="RefSeq" id="WP_341424421.1">
    <property type="nucleotide sequence ID" value="NZ_JBBUTG010000002.1"/>
</dbReference>
<keyword evidence="9 12" id="KW-0472">Membrane</keyword>
<evidence type="ECO:0000313" key="15">
    <source>
        <dbReference type="Proteomes" id="UP001371218"/>
    </source>
</evidence>
<dbReference type="Pfam" id="PF00953">
    <property type="entry name" value="Glycos_transf_4"/>
    <property type="match status" value="1"/>
</dbReference>
<feature type="transmembrane region" description="Helical" evidence="12">
    <location>
        <begin position="70"/>
        <end position="94"/>
    </location>
</feature>
<keyword evidence="10 12" id="KW-0131">Cell cycle</keyword>
<evidence type="ECO:0000256" key="9">
    <source>
        <dbReference type="ARBA" id="ARBA00023136"/>
    </source>
</evidence>
<evidence type="ECO:0000256" key="2">
    <source>
        <dbReference type="ARBA" id="ARBA00005583"/>
    </source>
</evidence>
<keyword evidence="6 12" id="KW-0133">Cell shape</keyword>
<dbReference type="CDD" id="cd06852">
    <property type="entry name" value="GT_MraY"/>
    <property type="match status" value="1"/>
</dbReference>
<evidence type="ECO:0000313" key="14">
    <source>
        <dbReference type="EMBL" id="MEK8030067.1"/>
    </source>
</evidence>
<name>A0ABU9BJC1_9BURK</name>
<keyword evidence="15" id="KW-1185">Reference proteome</keyword>
<comment type="similarity">
    <text evidence="2 12">Belongs to the glycosyltransferase 4 family. MraY subfamily.</text>
</comment>
<evidence type="ECO:0000256" key="6">
    <source>
        <dbReference type="ARBA" id="ARBA00022960"/>
    </source>
</evidence>
<keyword evidence="12" id="KW-1003">Cell membrane</keyword>
<dbReference type="InterPro" id="IPR018480">
    <property type="entry name" value="PNAcMuramoyl-5peptid_Trfase_CS"/>
</dbReference>
<comment type="catalytic activity">
    <reaction evidence="12">
        <text>UDP-N-acetyl-alpha-D-muramoyl-L-alanyl-gamma-D-glutamyl-meso-2,6-diaminopimeloyl-D-alanyl-D-alanine + di-trans,octa-cis-undecaprenyl phosphate = di-trans,octa-cis-undecaprenyl diphospho-N-acetyl-alpha-D-muramoyl-L-alanyl-D-glutamyl-meso-2,6-diaminopimeloyl-D-alanyl-D-alanine + UMP</text>
        <dbReference type="Rhea" id="RHEA:28386"/>
        <dbReference type="ChEBI" id="CHEBI:57865"/>
        <dbReference type="ChEBI" id="CHEBI:60392"/>
        <dbReference type="ChEBI" id="CHEBI:61386"/>
        <dbReference type="ChEBI" id="CHEBI:61387"/>
        <dbReference type="EC" id="2.7.8.13"/>
    </reaction>
</comment>
<comment type="function">
    <text evidence="12">Catalyzes the initial step of the lipid cycle reactions in the biosynthesis of the cell wall peptidoglycan: transfers peptidoglycan precursor phospho-MurNAc-pentapeptide from UDP-MurNAc-pentapeptide onto the lipid carrier undecaprenyl phosphate, yielding undecaprenyl-pyrophosphoryl-MurNAc-pentapeptide, known as lipid I.</text>
</comment>
<keyword evidence="3 12" id="KW-0132">Cell division</keyword>
<feature type="transmembrane region" description="Helical" evidence="12">
    <location>
        <begin position="290"/>
        <end position="310"/>
    </location>
</feature>
<dbReference type="InterPro" id="IPR000715">
    <property type="entry name" value="Glycosyl_transferase_4"/>
</dbReference>
<feature type="transmembrane region" description="Helical" evidence="12">
    <location>
        <begin position="30"/>
        <end position="49"/>
    </location>
</feature>
<evidence type="ECO:0000256" key="8">
    <source>
        <dbReference type="ARBA" id="ARBA00022989"/>
    </source>
</evidence>
<sequence length="393" mass="43436">MLLSLAQWLQSLYPEQFGFLRVFQYLTFRAVLAAMTALLIGLVFGPWVIRRLTELKIGQPIREYGVQSHLVKAGTPTMGGALILIGIAVATVLWSDWSNRFVWITMLVTFGFGAIGWVDDWRKVVLKDPEGMRSREKFFWQSLIGLVAAIYLAFSVSETSNIRVLELFLRWVQSGFSNDLPPKADLMVPFFKTISYPLGVFGFIGLTYFVIVGASNAVNLTDGLDGLAIMPVVLVGSALGIFAYVTGNSVYSKYLLFPYIPGAGELMIFCAAIAGAGLAFLWFNAYPAQVFMGDVGALALGGALGTIAVITRQEILLGIMGGVFVVEALSVMVQVAWFKYTKKKYGEGRRILLMAPLHHHFEKSGWNETQVVIRFWIITMLLCLVGLASLKLR</sequence>
<feature type="transmembrane region" description="Helical" evidence="12">
    <location>
        <begin position="100"/>
        <end position="118"/>
    </location>
</feature>
<evidence type="ECO:0000256" key="10">
    <source>
        <dbReference type="ARBA" id="ARBA00023306"/>
    </source>
</evidence>
<keyword evidence="8 12" id="KW-1133">Transmembrane helix</keyword>
<dbReference type="InterPro" id="IPR003524">
    <property type="entry name" value="PNAcMuramoyl-5peptid_Trfase"/>
</dbReference>
<evidence type="ECO:0000256" key="12">
    <source>
        <dbReference type="HAMAP-Rule" id="MF_00038"/>
    </source>
</evidence>
<dbReference type="NCBIfam" id="TIGR00445">
    <property type="entry name" value="mraY"/>
    <property type="match status" value="1"/>
</dbReference>
<feature type="transmembrane region" description="Helical" evidence="12">
    <location>
        <begin position="226"/>
        <end position="246"/>
    </location>
</feature>
<dbReference type="GO" id="GO:0016740">
    <property type="term" value="F:transferase activity"/>
    <property type="evidence" value="ECO:0007669"/>
    <property type="project" value="UniProtKB-KW"/>
</dbReference>
<gene>
    <name evidence="12 14" type="primary">mraY</name>
    <name evidence="14" type="ORF">AACH06_04465</name>
</gene>
<feature type="transmembrane region" description="Helical" evidence="12">
    <location>
        <begin position="371"/>
        <end position="390"/>
    </location>
</feature>
<dbReference type="PROSITE" id="PS01347">
    <property type="entry name" value="MRAY_1"/>
    <property type="match status" value="1"/>
</dbReference>
<proteinExistence type="inferred from homology"/>
<organism evidence="14 15">
    <name type="scientific">Ideonella lacteola</name>
    <dbReference type="NCBI Taxonomy" id="2984193"/>
    <lineage>
        <taxon>Bacteria</taxon>
        <taxon>Pseudomonadati</taxon>
        <taxon>Pseudomonadota</taxon>
        <taxon>Betaproteobacteria</taxon>
        <taxon>Burkholderiales</taxon>
        <taxon>Sphaerotilaceae</taxon>
        <taxon>Ideonella</taxon>
    </lineage>
</organism>
<feature type="transmembrane region" description="Helical" evidence="12">
    <location>
        <begin position="194"/>
        <end position="214"/>
    </location>
</feature>
<dbReference type="EMBL" id="JBBUTG010000002">
    <property type="protein sequence ID" value="MEK8030067.1"/>
    <property type="molecule type" value="Genomic_DNA"/>
</dbReference>
<keyword evidence="5 12" id="KW-0812">Transmembrane</keyword>
<reference evidence="14 15" key="1">
    <citation type="submission" date="2024-04" db="EMBL/GenBank/DDBJ databases">
        <title>Novel species of the genus Ideonella isolated from streams.</title>
        <authorList>
            <person name="Lu H."/>
        </authorList>
    </citation>
    <scope>NUCLEOTIDE SEQUENCE [LARGE SCALE GENOMIC DNA]</scope>
    <source>
        <strain evidence="14 15">DXS29W</strain>
    </source>
</reference>
<evidence type="ECO:0000256" key="3">
    <source>
        <dbReference type="ARBA" id="ARBA00022618"/>
    </source>
</evidence>
<dbReference type="Proteomes" id="UP001371218">
    <property type="component" value="Unassembled WGS sequence"/>
</dbReference>
<protein>
    <recommendedName>
        <fullName evidence="12 13">Phospho-N-acetylmuramoyl-pentapeptide-transferase</fullName>
        <ecNumber evidence="12 13">2.7.8.13</ecNumber>
    </recommendedName>
    <alternativeName>
        <fullName evidence="12">UDP-MurNAc-pentapeptide phosphotransferase</fullName>
    </alternativeName>
</protein>
<keyword evidence="12" id="KW-0460">Magnesium</keyword>
<keyword evidence="12" id="KW-0479">Metal-binding</keyword>
<keyword evidence="7 12" id="KW-0573">Peptidoglycan synthesis</keyword>
<evidence type="ECO:0000256" key="5">
    <source>
        <dbReference type="ARBA" id="ARBA00022692"/>
    </source>
</evidence>
<dbReference type="PROSITE" id="PS01348">
    <property type="entry name" value="MRAY_2"/>
    <property type="match status" value="1"/>
</dbReference>
<dbReference type="Pfam" id="PF10555">
    <property type="entry name" value="MraY_sig1"/>
    <property type="match status" value="1"/>
</dbReference>
<evidence type="ECO:0000256" key="7">
    <source>
        <dbReference type="ARBA" id="ARBA00022984"/>
    </source>
</evidence>
<feature type="transmembrane region" description="Helical" evidence="12">
    <location>
        <begin position="266"/>
        <end position="283"/>
    </location>
</feature>
<evidence type="ECO:0000256" key="1">
    <source>
        <dbReference type="ARBA" id="ARBA00004141"/>
    </source>
</evidence>
<evidence type="ECO:0000256" key="11">
    <source>
        <dbReference type="ARBA" id="ARBA00023316"/>
    </source>
</evidence>
<dbReference type="EC" id="2.7.8.13" evidence="12 13"/>
<dbReference type="PANTHER" id="PTHR22926:SF5">
    <property type="entry name" value="PHOSPHO-N-ACETYLMURAMOYL-PENTAPEPTIDE-TRANSFERASE HOMOLOG"/>
    <property type="match status" value="1"/>
</dbReference>
<evidence type="ECO:0000256" key="4">
    <source>
        <dbReference type="ARBA" id="ARBA00022679"/>
    </source>
</evidence>
<keyword evidence="4 12" id="KW-0808">Transferase</keyword>
<evidence type="ECO:0000256" key="13">
    <source>
        <dbReference type="NCBIfam" id="TIGR00445"/>
    </source>
</evidence>
<comment type="pathway">
    <text evidence="12">Cell wall biogenesis; peptidoglycan biosynthesis.</text>
</comment>
<dbReference type="PANTHER" id="PTHR22926">
    <property type="entry name" value="PHOSPHO-N-ACETYLMURAMOYL-PENTAPEPTIDE-TRANSFERASE"/>
    <property type="match status" value="1"/>
</dbReference>
<comment type="subcellular location">
    <subcellularLocation>
        <location evidence="12">Cell membrane</location>
        <topology evidence="12">Multi-pass membrane protein</topology>
    </subcellularLocation>
    <subcellularLocation>
        <location evidence="1">Membrane</location>
        <topology evidence="1">Multi-pass membrane protein</topology>
    </subcellularLocation>
</comment>
<comment type="caution">
    <text evidence="14">The sequence shown here is derived from an EMBL/GenBank/DDBJ whole genome shotgun (WGS) entry which is preliminary data.</text>
</comment>
<comment type="cofactor">
    <cofactor evidence="12">
        <name>Mg(2+)</name>
        <dbReference type="ChEBI" id="CHEBI:18420"/>
    </cofactor>
</comment>
<feature type="transmembrane region" description="Helical" evidence="12">
    <location>
        <begin position="138"/>
        <end position="157"/>
    </location>
</feature>
<keyword evidence="11 12" id="KW-0961">Cell wall biogenesis/degradation</keyword>
<dbReference type="HAMAP" id="MF_00038">
    <property type="entry name" value="MraY"/>
    <property type="match status" value="1"/>
</dbReference>
<accession>A0ABU9BJC1</accession>
<feature type="transmembrane region" description="Helical" evidence="12">
    <location>
        <begin position="316"/>
        <end position="340"/>
    </location>
</feature>